<evidence type="ECO:0000256" key="1">
    <source>
        <dbReference type="ARBA" id="ARBA00004167"/>
    </source>
</evidence>
<evidence type="ECO:0000256" key="9">
    <source>
        <dbReference type="SAM" id="Phobius"/>
    </source>
</evidence>
<accession>A0ABQ1QSN9</accession>
<gene>
    <name evidence="11" type="ORF">GCM10011358_27890</name>
</gene>
<evidence type="ECO:0000259" key="10">
    <source>
        <dbReference type="Pfam" id="PF10099"/>
    </source>
</evidence>
<evidence type="ECO:0000256" key="4">
    <source>
        <dbReference type="ARBA" id="ARBA00022692"/>
    </source>
</evidence>
<comment type="caution">
    <text evidence="11">The sequence shown here is derived from an EMBL/GenBank/DDBJ whole genome shotgun (WGS) entry which is preliminary data.</text>
</comment>
<sequence>MTGTDKSDDDRALAGEYVLGVLPPEEARAVSARLATDPDFAALVASWQDDLAGLADEIAPVDPPARVLRATERRLFGARRRRWWGWAAPVALAAALAAAVLVWPGFDPRGPVPPEAPAYRAELVSQDGDLRLAAAYDAGAGTLFVAREGGVVPAGRALELWIIAGDDAPVSLGVLPESPAMVVAVAPDLRTALDGAVLAVSDEPAGGSPTGQPTGAVLAAGALTEA</sequence>
<name>A0ABQ1QSN9_9RHOB</name>
<keyword evidence="3" id="KW-1003">Cell membrane</keyword>
<evidence type="ECO:0000256" key="6">
    <source>
        <dbReference type="ARBA" id="ARBA00023136"/>
    </source>
</evidence>
<keyword evidence="6 9" id="KW-0472">Membrane</keyword>
<proteinExistence type="predicted"/>
<dbReference type="RefSeq" id="WP_188528828.1">
    <property type="nucleotide sequence ID" value="NZ_BMGI01000005.1"/>
</dbReference>
<keyword evidence="4 9" id="KW-0812">Transmembrane</keyword>
<dbReference type="InterPro" id="IPR018764">
    <property type="entry name" value="RskA_C"/>
</dbReference>
<feature type="domain" description="Anti-sigma K factor RskA C-terminal" evidence="10">
    <location>
        <begin position="92"/>
        <end position="217"/>
    </location>
</feature>
<evidence type="ECO:0000256" key="8">
    <source>
        <dbReference type="ARBA" id="ARBA00030803"/>
    </source>
</evidence>
<protein>
    <recommendedName>
        <fullName evidence="8">Regulator of SigK</fullName>
    </recommendedName>
    <alternativeName>
        <fullName evidence="7">Sigma-K anti-sigma factor RskA</fullName>
    </alternativeName>
</protein>
<evidence type="ECO:0000256" key="3">
    <source>
        <dbReference type="ARBA" id="ARBA00022475"/>
    </source>
</evidence>
<dbReference type="InterPro" id="IPR051474">
    <property type="entry name" value="Anti-sigma-K/W_factor"/>
</dbReference>
<keyword evidence="12" id="KW-1185">Reference proteome</keyword>
<dbReference type="PANTHER" id="PTHR37461">
    <property type="entry name" value="ANTI-SIGMA-K FACTOR RSKA"/>
    <property type="match status" value="1"/>
</dbReference>
<dbReference type="InterPro" id="IPR041916">
    <property type="entry name" value="Anti_sigma_zinc_sf"/>
</dbReference>
<dbReference type="Pfam" id="PF10099">
    <property type="entry name" value="RskA_C"/>
    <property type="match status" value="1"/>
</dbReference>
<dbReference type="Gene3D" id="1.10.10.1320">
    <property type="entry name" value="Anti-sigma factor, zinc-finger domain"/>
    <property type="match status" value="1"/>
</dbReference>
<keyword evidence="5 9" id="KW-1133">Transmembrane helix</keyword>
<evidence type="ECO:0000313" key="12">
    <source>
        <dbReference type="Proteomes" id="UP000617355"/>
    </source>
</evidence>
<dbReference type="Proteomes" id="UP000617355">
    <property type="component" value="Unassembled WGS sequence"/>
</dbReference>
<evidence type="ECO:0000256" key="7">
    <source>
        <dbReference type="ARBA" id="ARBA00029829"/>
    </source>
</evidence>
<comment type="subcellular location">
    <subcellularLocation>
        <location evidence="2">Cell membrane</location>
    </subcellularLocation>
    <subcellularLocation>
        <location evidence="1">Membrane</location>
        <topology evidence="1">Single-pass membrane protein</topology>
    </subcellularLocation>
</comment>
<evidence type="ECO:0000256" key="5">
    <source>
        <dbReference type="ARBA" id="ARBA00022989"/>
    </source>
</evidence>
<reference evidence="12" key="1">
    <citation type="journal article" date="2019" name="Int. J. Syst. Evol. Microbiol.">
        <title>The Global Catalogue of Microorganisms (GCM) 10K type strain sequencing project: providing services to taxonomists for standard genome sequencing and annotation.</title>
        <authorList>
            <consortium name="The Broad Institute Genomics Platform"/>
            <consortium name="The Broad Institute Genome Sequencing Center for Infectious Disease"/>
            <person name="Wu L."/>
            <person name="Ma J."/>
        </authorList>
    </citation>
    <scope>NUCLEOTIDE SEQUENCE [LARGE SCALE GENOMIC DNA]</scope>
    <source>
        <strain evidence="12">CGMCC 1.12922</strain>
    </source>
</reference>
<evidence type="ECO:0000256" key="2">
    <source>
        <dbReference type="ARBA" id="ARBA00004236"/>
    </source>
</evidence>
<dbReference type="EMBL" id="BMGI01000005">
    <property type="protein sequence ID" value="GGD42470.1"/>
    <property type="molecule type" value="Genomic_DNA"/>
</dbReference>
<organism evidence="11 12">
    <name type="scientific">Sinisalibacter lacisalsi</name>
    <dbReference type="NCBI Taxonomy" id="1526570"/>
    <lineage>
        <taxon>Bacteria</taxon>
        <taxon>Pseudomonadati</taxon>
        <taxon>Pseudomonadota</taxon>
        <taxon>Alphaproteobacteria</taxon>
        <taxon>Rhodobacterales</taxon>
        <taxon>Roseobacteraceae</taxon>
        <taxon>Sinisalibacter</taxon>
    </lineage>
</organism>
<evidence type="ECO:0000313" key="11">
    <source>
        <dbReference type="EMBL" id="GGD42470.1"/>
    </source>
</evidence>
<dbReference type="PANTHER" id="PTHR37461:SF1">
    <property type="entry name" value="ANTI-SIGMA-K FACTOR RSKA"/>
    <property type="match status" value="1"/>
</dbReference>
<feature type="transmembrane region" description="Helical" evidence="9">
    <location>
        <begin position="83"/>
        <end position="106"/>
    </location>
</feature>